<organism evidence="1 2">
    <name type="scientific">Perkinsus olseni</name>
    <name type="common">Perkinsus atlanticus</name>
    <dbReference type="NCBI Taxonomy" id="32597"/>
    <lineage>
        <taxon>Eukaryota</taxon>
        <taxon>Sar</taxon>
        <taxon>Alveolata</taxon>
        <taxon>Perkinsozoa</taxon>
        <taxon>Perkinsea</taxon>
        <taxon>Perkinsida</taxon>
        <taxon>Perkinsidae</taxon>
        <taxon>Perkinsus</taxon>
    </lineage>
</organism>
<dbReference type="EMBL" id="JABANO010014858">
    <property type="protein sequence ID" value="KAF4737882.1"/>
    <property type="molecule type" value="Genomic_DNA"/>
</dbReference>
<name>A0A7J6SZ69_PEROL</name>
<sequence length="72" mass="8590">MMKNHHRATSQLSRTISRMKDKLYKLRKCREDIINICPEGIIQYKMFEIHTKGVTDTFIKVIDDAMRSILDY</sequence>
<dbReference type="Proteomes" id="UP000553632">
    <property type="component" value="Unassembled WGS sequence"/>
</dbReference>
<dbReference type="AlphaFoldDB" id="A0A7J6SZ69"/>
<keyword evidence="2" id="KW-1185">Reference proteome</keyword>
<protein>
    <submittedName>
        <fullName evidence="1">Uncharacterized protein</fullName>
    </submittedName>
</protein>
<proteinExistence type="predicted"/>
<evidence type="ECO:0000313" key="2">
    <source>
        <dbReference type="Proteomes" id="UP000553632"/>
    </source>
</evidence>
<accession>A0A7J6SZ69</accession>
<gene>
    <name evidence="1" type="ORF">FOZ63_021868</name>
</gene>
<comment type="caution">
    <text evidence="1">The sequence shown here is derived from an EMBL/GenBank/DDBJ whole genome shotgun (WGS) entry which is preliminary data.</text>
</comment>
<reference evidence="1 2" key="1">
    <citation type="submission" date="2020-04" db="EMBL/GenBank/DDBJ databases">
        <title>Perkinsus olseni comparative genomics.</title>
        <authorList>
            <person name="Bogema D.R."/>
        </authorList>
    </citation>
    <scope>NUCLEOTIDE SEQUENCE [LARGE SCALE GENOMIC DNA]</scope>
    <source>
        <strain evidence="1 2">ATCC PRA-207</strain>
    </source>
</reference>
<feature type="non-terminal residue" evidence="1">
    <location>
        <position position="1"/>
    </location>
</feature>
<evidence type="ECO:0000313" key="1">
    <source>
        <dbReference type="EMBL" id="KAF4737882.1"/>
    </source>
</evidence>